<sequence length="142" mass="16534">MTRFNPWHYLRTHHPHLKVDFVDLGRIGCVGRWTHNGIQLDRTCNQRERRVGLTHELCHVESGPMPLDARTAIFEERAIELRTAQLLITVEQLAPALIENDQRIDDNTAEALWVTLPVLKTRLERLTPEEHAYIQRRIASTN</sequence>
<evidence type="ECO:0008006" key="4">
    <source>
        <dbReference type="Google" id="ProtNLM"/>
    </source>
</evidence>
<evidence type="ECO:0000313" key="3">
    <source>
        <dbReference type="Proteomes" id="UP000502345"/>
    </source>
</evidence>
<dbReference type="RefSeq" id="WP_051649702.1">
    <property type="nucleotide sequence ID" value="NZ_CP050124.1"/>
</dbReference>
<dbReference type="EMBL" id="CP050124">
    <property type="protein sequence ID" value="QIP39661.1"/>
    <property type="molecule type" value="Genomic_DNA"/>
</dbReference>
<protein>
    <recommendedName>
        <fullName evidence="4">IrrE N-terminal-like domain-containing protein</fullName>
    </recommendedName>
</protein>
<name>A0A6G9CS61_RHOER</name>
<reference evidence="2 3" key="1">
    <citation type="submission" date="2020-03" db="EMBL/GenBank/DDBJ databases">
        <title>Screen low temperature-resistant strains for efficient degradation of petroleum hydrocarbons under the low temperature.</title>
        <authorList>
            <person name="Wang Y."/>
            <person name="Chen J."/>
        </authorList>
    </citation>
    <scope>NUCLEOTIDE SEQUENCE [LARGE SCALE GENOMIC DNA]</scope>
    <source>
        <strain evidence="2 3">KB1</strain>
    </source>
</reference>
<accession>A0A6G9CS61</accession>
<dbReference type="EMBL" id="CP050124">
    <property type="protein sequence ID" value="QIP39728.1"/>
    <property type="molecule type" value="Genomic_DNA"/>
</dbReference>
<evidence type="ECO:0000313" key="1">
    <source>
        <dbReference type="EMBL" id="QIP39661.1"/>
    </source>
</evidence>
<dbReference type="Proteomes" id="UP000502345">
    <property type="component" value="Chromosome"/>
</dbReference>
<dbReference type="AlphaFoldDB" id="A0A6G9CS61"/>
<gene>
    <name evidence="1" type="ORF">G9444_2417</name>
    <name evidence="2" type="ORF">G9444_2484</name>
</gene>
<proteinExistence type="predicted"/>
<evidence type="ECO:0000313" key="2">
    <source>
        <dbReference type="EMBL" id="QIP39728.1"/>
    </source>
</evidence>
<organism evidence="2 3">
    <name type="scientific">Rhodococcus erythropolis</name>
    <name type="common">Arthrobacter picolinophilus</name>
    <dbReference type="NCBI Taxonomy" id="1833"/>
    <lineage>
        <taxon>Bacteria</taxon>
        <taxon>Bacillati</taxon>
        <taxon>Actinomycetota</taxon>
        <taxon>Actinomycetes</taxon>
        <taxon>Mycobacteriales</taxon>
        <taxon>Nocardiaceae</taxon>
        <taxon>Rhodococcus</taxon>
        <taxon>Rhodococcus erythropolis group</taxon>
    </lineage>
</organism>